<evidence type="ECO:0000256" key="2">
    <source>
        <dbReference type="ARBA" id="ARBA00022490"/>
    </source>
</evidence>
<proteinExistence type="predicted"/>
<keyword evidence="5" id="KW-1185">Reference proteome</keyword>
<gene>
    <name evidence="4" type="ORF">SteCoe_6702</name>
</gene>
<dbReference type="GO" id="GO:0043226">
    <property type="term" value="C:organelle"/>
    <property type="evidence" value="ECO:0007669"/>
    <property type="project" value="UniProtKB-ARBA"/>
</dbReference>
<dbReference type="AlphaFoldDB" id="A0A1R2CPB0"/>
<dbReference type="GO" id="GO:0005886">
    <property type="term" value="C:plasma membrane"/>
    <property type="evidence" value="ECO:0007669"/>
    <property type="project" value="TreeGrafter"/>
</dbReference>
<evidence type="ECO:0000313" key="4">
    <source>
        <dbReference type="EMBL" id="OMJ90835.1"/>
    </source>
</evidence>
<comment type="caution">
    <text evidence="4">The sequence shown here is derived from an EMBL/GenBank/DDBJ whole genome shotgun (WGS) entry which is preliminary data.</text>
</comment>
<keyword evidence="3" id="KW-0597">Phosphoprotein</keyword>
<name>A0A1R2CPB0_9CILI</name>
<dbReference type="PANTHER" id="PTHR23065:SF7">
    <property type="entry name" value="NOSTRIN, ISOFORM H"/>
    <property type="match status" value="1"/>
</dbReference>
<reference evidence="4 5" key="1">
    <citation type="submission" date="2016-11" db="EMBL/GenBank/DDBJ databases">
        <title>The macronuclear genome of Stentor coeruleus: a giant cell with tiny introns.</title>
        <authorList>
            <person name="Slabodnick M."/>
            <person name="Ruby J.G."/>
            <person name="Reiff S.B."/>
            <person name="Swart E.C."/>
            <person name="Gosai S."/>
            <person name="Prabakaran S."/>
            <person name="Witkowska E."/>
            <person name="Larue G.E."/>
            <person name="Fisher S."/>
            <person name="Freeman R.M."/>
            <person name="Gunawardena J."/>
            <person name="Chu W."/>
            <person name="Stover N.A."/>
            <person name="Gregory B.D."/>
            <person name="Nowacki M."/>
            <person name="Derisi J."/>
            <person name="Roy S.W."/>
            <person name="Marshall W.F."/>
            <person name="Sood P."/>
        </authorList>
    </citation>
    <scope>NUCLEOTIDE SEQUENCE [LARGE SCALE GENOMIC DNA]</scope>
    <source>
        <strain evidence="4">WM001</strain>
    </source>
</reference>
<comment type="subcellular location">
    <subcellularLocation>
        <location evidence="1">Cytoplasm</location>
    </subcellularLocation>
</comment>
<evidence type="ECO:0000256" key="1">
    <source>
        <dbReference type="ARBA" id="ARBA00004496"/>
    </source>
</evidence>
<dbReference type="EMBL" id="MPUH01000094">
    <property type="protein sequence ID" value="OMJ90835.1"/>
    <property type="molecule type" value="Genomic_DNA"/>
</dbReference>
<evidence type="ECO:0000256" key="3">
    <source>
        <dbReference type="ARBA" id="ARBA00022553"/>
    </source>
</evidence>
<sequence length="465" mass="54466">MSYWDLWDNYEKVKENAEDTNSLIYYLAEFLKHKTEIEREYADGLNRLTRSPLFFRGKSAMVPCLKKLKSICDQQSLSLKELVNNQQNDLIASLKELMAKQDEDIRVKARIAKDLAYELQKQNLYCEKARNCYFSYCISSEDASKKEEAAGKKYLKTVEDANNFLMKFEESMKPILMLYQKQEEDKIVAIKDVLKKITIYELSYLHSAQYEKELLPLTLDLLNPEIEIKKFIDDNLTGKQLQRFVFEVHPKRSNIEILTKNSEDEKTNNDIIDNIIDKCWKGIVINDEDNKNFHNIISGIEGRKYWIKKLNDKRLENKYNIHSCTFGIVCGLTTLLLDRIQECQDLNCTKQLIMLSQHFYEETLSKKTFMHQVLLAHSLWEDFKLWGNLIISSVDLEIQNDAKLCAEKTTSPKLRPIICSKVHFFVQQMKNFMVDGNVVEETIKVIQEYYGINIERAKSTNSLDP</sequence>
<dbReference type="PANTHER" id="PTHR23065">
    <property type="entry name" value="PROLINE-SERINE-THREONINE PHOSPHATASE INTERACTING PROTEIN 1"/>
    <property type="match status" value="1"/>
</dbReference>
<evidence type="ECO:0000313" key="5">
    <source>
        <dbReference type="Proteomes" id="UP000187209"/>
    </source>
</evidence>
<protein>
    <recommendedName>
        <fullName evidence="6">F-BAR domain-containing protein</fullName>
    </recommendedName>
</protein>
<dbReference type="OrthoDB" id="8783038at2759"/>
<evidence type="ECO:0008006" key="6">
    <source>
        <dbReference type="Google" id="ProtNLM"/>
    </source>
</evidence>
<accession>A0A1R2CPB0</accession>
<dbReference type="SUPFAM" id="SSF103657">
    <property type="entry name" value="BAR/IMD domain-like"/>
    <property type="match status" value="1"/>
</dbReference>
<dbReference type="Proteomes" id="UP000187209">
    <property type="component" value="Unassembled WGS sequence"/>
</dbReference>
<dbReference type="Gene3D" id="1.20.1270.60">
    <property type="entry name" value="Arfaptin homology (AH) domain/BAR domain"/>
    <property type="match status" value="1"/>
</dbReference>
<organism evidence="4 5">
    <name type="scientific">Stentor coeruleus</name>
    <dbReference type="NCBI Taxonomy" id="5963"/>
    <lineage>
        <taxon>Eukaryota</taxon>
        <taxon>Sar</taxon>
        <taxon>Alveolata</taxon>
        <taxon>Ciliophora</taxon>
        <taxon>Postciliodesmatophora</taxon>
        <taxon>Heterotrichea</taxon>
        <taxon>Heterotrichida</taxon>
        <taxon>Stentoridae</taxon>
        <taxon>Stentor</taxon>
    </lineage>
</organism>
<dbReference type="InterPro" id="IPR027267">
    <property type="entry name" value="AH/BAR_dom_sf"/>
</dbReference>
<dbReference type="GO" id="GO:0005737">
    <property type="term" value="C:cytoplasm"/>
    <property type="evidence" value="ECO:0007669"/>
    <property type="project" value="TreeGrafter"/>
</dbReference>
<keyword evidence="2" id="KW-0963">Cytoplasm</keyword>